<dbReference type="KEGG" id="strg:SRT_18090"/>
<accession>A0A1L7LLR8</accession>
<dbReference type="AlphaFoldDB" id="A0A1L7LLR8"/>
<proteinExistence type="predicted"/>
<reference evidence="2 3" key="1">
    <citation type="journal article" date="2016" name="Microbiol. Immunol.">
        <title>Complete genome sequence of Streptococcus troglodytae TKU31 isolated from the oral cavity of a chimpanzee (Pan troglodytes).</title>
        <authorList>
            <person name="Okamoto M."/>
            <person name="Naito M."/>
            <person name="Miyanohara M."/>
            <person name="Imai S."/>
            <person name="Nomura Y."/>
            <person name="Saito W."/>
            <person name="Momoi Y."/>
            <person name="Takada K."/>
            <person name="Miyabe-Nishiwaki T."/>
            <person name="Tomonaga M."/>
            <person name="Hanada N."/>
        </authorList>
    </citation>
    <scope>NUCLEOTIDE SEQUENCE [LARGE SCALE GENOMIC DNA]</scope>
    <source>
        <strain evidence="3">TKU 31</strain>
    </source>
</reference>
<protein>
    <submittedName>
        <fullName evidence="2">Ketopantoate reductase ApbA/PanE domain-containing protein</fullName>
    </submittedName>
</protein>
<evidence type="ECO:0000259" key="1">
    <source>
        <dbReference type="Pfam" id="PF02558"/>
    </source>
</evidence>
<dbReference type="Pfam" id="PF02558">
    <property type="entry name" value="ApbA"/>
    <property type="match status" value="1"/>
</dbReference>
<dbReference type="RefSeq" id="WP_128833823.1">
    <property type="nucleotide sequence ID" value="NZ_AP014612.1"/>
</dbReference>
<dbReference type="EMBL" id="AP014612">
    <property type="protein sequence ID" value="BAQ25070.1"/>
    <property type="molecule type" value="Genomic_DNA"/>
</dbReference>
<dbReference type="Proteomes" id="UP000217758">
    <property type="component" value="Chromosome"/>
</dbReference>
<sequence length="324" mass="36057">MKILVIGLGTIGSIYGYVFQKAGHEVEHYLRKSSPKAAVKQLQVDLLDGRTEKDGIQSSDVYQVKHCSGKTYDFIFVSVPSGGLASVIDSLAADGISGTLILACGIWEDRAYVDRLVKGYPYILGYPVAGGNIRDNRLTCCLFDHFMLERKEKAAISNYEKLAKLFADCQIQLEQPYDMLEWIWLHMGINAGVISVMGKSGDVKDTTAAAEKLMDSIQYLKEAVKAIRETSQIVASRGVNLKHYKNELLAYKLPTVISAPLMKRMFAKKVLTRKIMTLHGNTQDLLFVCKCLYDSGKKNQIAAPNFYANCEEAMGKITSLMEKK</sequence>
<dbReference type="SUPFAM" id="SSF51735">
    <property type="entry name" value="NAD(P)-binding Rossmann-fold domains"/>
    <property type="match status" value="1"/>
</dbReference>
<evidence type="ECO:0000313" key="2">
    <source>
        <dbReference type="EMBL" id="BAQ25070.1"/>
    </source>
</evidence>
<organism evidence="2 3">
    <name type="scientific">Streptococcus troglodytae</name>
    <dbReference type="NCBI Taxonomy" id="1111760"/>
    <lineage>
        <taxon>Bacteria</taxon>
        <taxon>Bacillati</taxon>
        <taxon>Bacillota</taxon>
        <taxon>Bacilli</taxon>
        <taxon>Lactobacillales</taxon>
        <taxon>Streptococcaceae</taxon>
        <taxon>Streptococcus</taxon>
    </lineage>
</organism>
<evidence type="ECO:0000313" key="3">
    <source>
        <dbReference type="Proteomes" id="UP000217758"/>
    </source>
</evidence>
<dbReference type="InterPro" id="IPR013332">
    <property type="entry name" value="KPR_N"/>
</dbReference>
<dbReference type="Gene3D" id="3.40.50.720">
    <property type="entry name" value="NAD(P)-binding Rossmann-like Domain"/>
    <property type="match status" value="1"/>
</dbReference>
<gene>
    <name evidence="2" type="ORF">SRT_18090</name>
</gene>
<feature type="domain" description="Ketopantoate reductase N-terminal" evidence="1">
    <location>
        <begin position="3"/>
        <end position="92"/>
    </location>
</feature>
<name>A0A1L7LLR8_9STRE</name>
<dbReference type="InterPro" id="IPR036291">
    <property type="entry name" value="NAD(P)-bd_dom_sf"/>
</dbReference>
<keyword evidence="3" id="KW-1185">Reference proteome</keyword>